<dbReference type="Proteomes" id="UP000008908">
    <property type="component" value="Chromosome"/>
</dbReference>
<keyword evidence="4" id="KW-1185">Reference proteome</keyword>
<keyword evidence="2" id="KW-0812">Transmembrane</keyword>
<feature type="transmembrane region" description="Helical" evidence="2">
    <location>
        <begin position="127"/>
        <end position="144"/>
    </location>
</feature>
<dbReference type="STRING" id="886377.Murru_0201"/>
<dbReference type="OrthoDB" id="1440611at2"/>
<dbReference type="HOGENOM" id="CLU_962497_0_0_10"/>
<feature type="transmembrane region" description="Helical" evidence="2">
    <location>
        <begin position="7"/>
        <end position="30"/>
    </location>
</feature>
<dbReference type="eggNOG" id="ENOG50329R5">
    <property type="taxonomic scope" value="Bacteria"/>
</dbReference>
<keyword evidence="2" id="KW-1133">Transmembrane helix</keyword>
<protein>
    <submittedName>
        <fullName evidence="3">Uncharacterized protein</fullName>
    </submittedName>
</protein>
<dbReference type="KEGG" id="mrs:Murru_0201"/>
<gene>
    <name evidence="3" type="ordered locus">Murru_0201</name>
</gene>
<keyword evidence="2" id="KW-0472">Membrane</keyword>
<dbReference type="EMBL" id="CP002999">
    <property type="protein sequence ID" value="AEM69257.1"/>
    <property type="molecule type" value="Genomic_DNA"/>
</dbReference>
<dbReference type="RefSeq" id="WP_014031541.1">
    <property type="nucleotide sequence ID" value="NC_015945.1"/>
</dbReference>
<reference evidence="4" key="1">
    <citation type="submission" date="2011-08" db="EMBL/GenBank/DDBJ databases">
        <title>The complete genome of Muricauda ruestringensis DSM 13258.</title>
        <authorList>
            <person name="Lucas S."/>
            <person name="Han J."/>
            <person name="Lapidus A."/>
            <person name="Bruce D."/>
            <person name="Goodwin L."/>
            <person name="Pitluck S."/>
            <person name="Peters L."/>
            <person name="Kyrpides N."/>
            <person name="Mavromatis K."/>
            <person name="Ivanova N."/>
            <person name="Ovchinnikova G."/>
            <person name="Teshima H."/>
            <person name="Detter J.C."/>
            <person name="Tapia R."/>
            <person name="Han C."/>
            <person name="Land M."/>
            <person name="Hauser L."/>
            <person name="Markowitz V."/>
            <person name="Cheng J.-F."/>
            <person name="Hugenholtz P."/>
            <person name="Woyke T."/>
            <person name="Wu D."/>
            <person name="Spring S."/>
            <person name="Schroeder M."/>
            <person name="Brambilla E."/>
            <person name="Klenk H.-P."/>
            <person name="Eisen J.A."/>
        </authorList>
    </citation>
    <scope>NUCLEOTIDE SEQUENCE [LARGE SCALE GENOMIC DNA]</scope>
    <source>
        <strain evidence="4">DSM 13258 / LMG 19739 / B1</strain>
    </source>
</reference>
<feature type="transmembrane region" description="Helical" evidence="2">
    <location>
        <begin position="42"/>
        <end position="60"/>
    </location>
</feature>
<feature type="transmembrane region" description="Helical" evidence="2">
    <location>
        <begin position="69"/>
        <end position="89"/>
    </location>
</feature>
<evidence type="ECO:0000313" key="4">
    <source>
        <dbReference type="Proteomes" id="UP000008908"/>
    </source>
</evidence>
<evidence type="ECO:0000256" key="2">
    <source>
        <dbReference type="SAM" id="Phobius"/>
    </source>
</evidence>
<name>G2PR76_ALLRU</name>
<dbReference type="AlphaFoldDB" id="G2PR76"/>
<reference evidence="3 4" key="2">
    <citation type="journal article" date="2012" name="Stand. Genomic Sci.">
        <title>Complete genome sequence of the facultatively anaerobic, appendaged bacterium Muricauda ruestringensis type strain (B1(T)).</title>
        <authorList>
            <person name="Huntemann M."/>
            <person name="Teshima H."/>
            <person name="Lapidus A."/>
            <person name="Nolan M."/>
            <person name="Lucas S."/>
            <person name="Hammon N."/>
            <person name="Deshpande S."/>
            <person name="Cheng J.F."/>
            <person name="Tapia R."/>
            <person name="Goodwin L.A."/>
            <person name="Pitluck S."/>
            <person name="Liolios K."/>
            <person name="Pagani I."/>
            <person name="Ivanova N."/>
            <person name="Mavromatis K."/>
            <person name="Mikhailova N."/>
            <person name="Pati A."/>
            <person name="Chen A."/>
            <person name="Palaniappan K."/>
            <person name="Land M."/>
            <person name="Hauser L."/>
            <person name="Pan C."/>
            <person name="Brambilla E.M."/>
            <person name="Rohde M."/>
            <person name="Spring S."/>
            <person name="Goker M."/>
            <person name="Detter J.C."/>
            <person name="Bristow J."/>
            <person name="Eisen J.A."/>
            <person name="Markowitz V."/>
            <person name="Hugenholtz P."/>
            <person name="Kyrpides N.C."/>
            <person name="Klenk H.P."/>
            <person name="Woyke T."/>
        </authorList>
    </citation>
    <scope>NUCLEOTIDE SEQUENCE [LARGE SCALE GENOMIC DNA]</scope>
    <source>
        <strain evidence="4">DSM 13258 / LMG 19739 / B1</strain>
    </source>
</reference>
<sequence>MKLRDVIAVTLVFLLGSISLLMGTLVLLGIQEVAHTTLKGLLVYNVVLGALSLLVATLLWKGLKSSPKFVLLILLSHGSILTFLIFFVPDVAVESIHAMEVRVIIWVLVFLLIQWSSFKKPSLSARGWRSMVVLLSLTTIFLHSCKNNPNKQNSDSQSNPDQIQVEEASPNVPGSHDAWTDEIQLDQGSKWQANVETTIGVSKMRSIIDHTAPRSISEYQQLGNELNDLKNTIVKECTMTGPSHDNLHIWLYPLIKKIEALQNLTHEKSGRQLTQNIEQHLKMYNDFFK</sequence>
<evidence type="ECO:0000256" key="1">
    <source>
        <dbReference type="SAM" id="MobiDB-lite"/>
    </source>
</evidence>
<feature type="transmembrane region" description="Helical" evidence="2">
    <location>
        <begin position="95"/>
        <end position="115"/>
    </location>
</feature>
<feature type="compositionally biased region" description="Polar residues" evidence="1">
    <location>
        <begin position="149"/>
        <end position="162"/>
    </location>
</feature>
<accession>G2PR76</accession>
<feature type="region of interest" description="Disordered" evidence="1">
    <location>
        <begin position="149"/>
        <end position="178"/>
    </location>
</feature>
<evidence type="ECO:0000313" key="3">
    <source>
        <dbReference type="EMBL" id="AEM69257.1"/>
    </source>
</evidence>
<proteinExistence type="predicted"/>
<organism evidence="3 4">
    <name type="scientific">Allomuricauda ruestringensis (strain DSM 13258 / CIP 107369 / LMG 19739 / B1)</name>
    <name type="common">Muricauda ruestringensis</name>
    <dbReference type="NCBI Taxonomy" id="886377"/>
    <lineage>
        <taxon>Bacteria</taxon>
        <taxon>Pseudomonadati</taxon>
        <taxon>Bacteroidota</taxon>
        <taxon>Flavobacteriia</taxon>
        <taxon>Flavobacteriales</taxon>
        <taxon>Flavobacteriaceae</taxon>
        <taxon>Flagellimonas</taxon>
    </lineage>
</organism>